<evidence type="ECO:0000256" key="1">
    <source>
        <dbReference type="SAM" id="MobiDB-lite"/>
    </source>
</evidence>
<name>A0A1G4BRC4_9PEZI</name>
<organism evidence="2 3">
    <name type="scientific">Colletotrichum orchidophilum</name>
    <dbReference type="NCBI Taxonomy" id="1209926"/>
    <lineage>
        <taxon>Eukaryota</taxon>
        <taxon>Fungi</taxon>
        <taxon>Dikarya</taxon>
        <taxon>Ascomycota</taxon>
        <taxon>Pezizomycotina</taxon>
        <taxon>Sordariomycetes</taxon>
        <taxon>Hypocreomycetidae</taxon>
        <taxon>Glomerellales</taxon>
        <taxon>Glomerellaceae</taxon>
        <taxon>Colletotrichum</taxon>
    </lineage>
</organism>
<dbReference type="RefSeq" id="XP_022481053.1">
    <property type="nucleotide sequence ID" value="XM_022612436.1"/>
</dbReference>
<gene>
    <name evidence="2" type="ORF">CORC01_00780</name>
</gene>
<accession>A0A1G4BRC4</accession>
<dbReference type="EMBL" id="MJBS01000004">
    <property type="protein sequence ID" value="OHF03918.1"/>
    <property type="molecule type" value="Genomic_DNA"/>
</dbReference>
<evidence type="ECO:0000313" key="2">
    <source>
        <dbReference type="EMBL" id="OHF03918.1"/>
    </source>
</evidence>
<reference evidence="2 3" key="1">
    <citation type="submission" date="2016-09" db="EMBL/GenBank/DDBJ databases">
        <authorList>
            <person name="Capua I."/>
            <person name="De Benedictis P."/>
            <person name="Joannis T."/>
            <person name="Lombin L.H."/>
            <person name="Cattoli G."/>
        </authorList>
    </citation>
    <scope>NUCLEOTIDE SEQUENCE [LARGE SCALE GENOMIC DNA]</scope>
    <source>
        <strain evidence="2 3">IMI 309357</strain>
    </source>
</reference>
<keyword evidence="3" id="KW-1185">Reference proteome</keyword>
<dbReference type="AlphaFoldDB" id="A0A1G4BRC4"/>
<sequence>MAKKPLAVHMVWLSIRIGCVSPGMNMHIFGARMGLPAVDEPVRAHRHAPYDHRHAAVTPFAMEKPRGCLDPVETQPPPVISPVTSSPRPPRDLRQDESTARPGVRRWLPKFLFWIVVWLQVVTREAILDATLIHAHAQQQAS</sequence>
<dbReference type="OrthoDB" id="10643621at2759"/>
<proteinExistence type="predicted"/>
<dbReference type="Proteomes" id="UP000176998">
    <property type="component" value="Unassembled WGS sequence"/>
</dbReference>
<dbReference type="GeneID" id="34553946"/>
<feature type="region of interest" description="Disordered" evidence="1">
    <location>
        <begin position="66"/>
        <end position="100"/>
    </location>
</feature>
<evidence type="ECO:0000313" key="3">
    <source>
        <dbReference type="Proteomes" id="UP000176998"/>
    </source>
</evidence>
<feature type="compositionally biased region" description="Basic and acidic residues" evidence="1">
    <location>
        <begin position="89"/>
        <end position="99"/>
    </location>
</feature>
<comment type="caution">
    <text evidence="2">The sequence shown here is derived from an EMBL/GenBank/DDBJ whole genome shotgun (WGS) entry which is preliminary data.</text>
</comment>
<protein>
    <submittedName>
        <fullName evidence="2">Uncharacterized protein</fullName>
    </submittedName>
</protein>